<evidence type="ECO:0000313" key="2">
    <source>
        <dbReference type="Proteomes" id="UP000179880"/>
    </source>
</evidence>
<dbReference type="EMBL" id="MFUH01000023">
    <property type="protein sequence ID" value="OGI81624.1"/>
    <property type="molecule type" value="Genomic_DNA"/>
</dbReference>
<reference evidence="1 2" key="1">
    <citation type="journal article" date="2016" name="Nat. Commun.">
        <title>Thousands of microbial genomes shed light on interconnected biogeochemical processes in an aquifer system.</title>
        <authorList>
            <person name="Anantharaman K."/>
            <person name="Brown C.T."/>
            <person name="Hug L.A."/>
            <person name="Sharon I."/>
            <person name="Castelle C.J."/>
            <person name="Probst A.J."/>
            <person name="Thomas B.C."/>
            <person name="Singh A."/>
            <person name="Wilkins M.J."/>
            <person name="Karaoz U."/>
            <person name="Brodie E.L."/>
            <person name="Williams K.H."/>
            <person name="Hubbard S.S."/>
            <person name="Banfield J.F."/>
        </authorList>
    </citation>
    <scope>NUCLEOTIDE SEQUENCE [LARGE SCALE GENOMIC DNA]</scope>
</reference>
<name>A0A1F6WIE4_9BACT</name>
<protein>
    <submittedName>
        <fullName evidence="1">Uncharacterized protein</fullName>
    </submittedName>
</protein>
<dbReference type="AlphaFoldDB" id="A0A1F6WIE4"/>
<comment type="caution">
    <text evidence="1">The sequence shown here is derived from an EMBL/GenBank/DDBJ whole genome shotgun (WGS) entry which is preliminary data.</text>
</comment>
<dbReference type="Proteomes" id="UP000179880">
    <property type="component" value="Unassembled WGS sequence"/>
</dbReference>
<accession>A0A1F6WIE4</accession>
<sequence>MQKTPKFLEKISALLENTKPKTENCNSCGETFNIKEEDIETAKKYLAPLPTDCYHCRRKLRLSFANYTTFFNRDCDAPNHKEKVISLIPEEAKCLVEDCEFYWGEKSKRPHVEYNKNELFFDQFTDLFKKTPQPSLTKDASNFNSPYTAYGNQLKNCYFTFGGLKAEEVDYSTWPIHTRQTMDILIALYSENCYECVFPEKCYNCKFTYFSKNCLDCDFCYDCRNCISCFGCVNLRHRKYCFFNQQLSRETYKEKIKFLRTNTRSGLLEQRRKFWEFVKSQPTRGQRNEHSINSTGNYIVHSKNCKNCFWVLESENVNNGDFLLKLTNSADVTIGSMSNELYSVVLVGRESFGTKLSVNSNTISECEYVMNCKNCNYCFGCIGLENKKYCVLNKQYDADKYWELVDEIKTKMLEGGSYGKFFSLKLSPFPYNSTLANLIYPSDEKSIMEQGGFWHHHQATDTQGLPIIELNDIPDSIEDVGSDITDRAIKYSSKNLFKIIKHELEWYKRKSIPIPSQPPFERMHERFQAANNFQVMETICSKCHTLIESAVDPKENSMILCEKCYQKEII</sequence>
<proteinExistence type="predicted"/>
<gene>
    <name evidence="1" type="ORF">A3B93_01545</name>
</gene>
<evidence type="ECO:0000313" key="1">
    <source>
        <dbReference type="EMBL" id="OGI81624.1"/>
    </source>
</evidence>
<organism evidence="1 2">
    <name type="scientific">Candidatus Nomurabacteria bacterium RIFCSPHIGHO2_02_FULL_42_24</name>
    <dbReference type="NCBI Taxonomy" id="1801757"/>
    <lineage>
        <taxon>Bacteria</taxon>
        <taxon>Candidatus Nomuraibacteriota</taxon>
    </lineage>
</organism>